<reference evidence="2" key="1">
    <citation type="journal article" date="2020" name="Stud. Mycol.">
        <title>101 Dothideomycetes genomes: a test case for predicting lifestyles and emergence of pathogens.</title>
        <authorList>
            <person name="Haridas S."/>
            <person name="Albert R."/>
            <person name="Binder M."/>
            <person name="Bloem J."/>
            <person name="Labutti K."/>
            <person name="Salamov A."/>
            <person name="Andreopoulos B."/>
            <person name="Baker S."/>
            <person name="Barry K."/>
            <person name="Bills G."/>
            <person name="Bluhm B."/>
            <person name="Cannon C."/>
            <person name="Castanera R."/>
            <person name="Culley D."/>
            <person name="Daum C."/>
            <person name="Ezra D."/>
            <person name="Gonzalez J."/>
            <person name="Henrissat B."/>
            <person name="Kuo A."/>
            <person name="Liang C."/>
            <person name="Lipzen A."/>
            <person name="Lutzoni F."/>
            <person name="Magnuson J."/>
            <person name="Mondo S."/>
            <person name="Nolan M."/>
            <person name="Ohm R."/>
            <person name="Pangilinan J."/>
            <person name="Park H.-J."/>
            <person name="Ramirez L."/>
            <person name="Alfaro M."/>
            <person name="Sun H."/>
            <person name="Tritt A."/>
            <person name="Yoshinaga Y."/>
            <person name="Zwiers L.-H."/>
            <person name="Turgeon B."/>
            <person name="Goodwin S."/>
            <person name="Spatafora J."/>
            <person name="Crous P."/>
            <person name="Grigoriev I."/>
        </authorList>
    </citation>
    <scope>NUCLEOTIDE SEQUENCE</scope>
    <source>
        <strain evidence="2">CBS 627.86</strain>
    </source>
</reference>
<evidence type="ECO:0000313" key="2">
    <source>
        <dbReference type="EMBL" id="KAF2118928.1"/>
    </source>
</evidence>
<name>A0A6A5ZKF6_9PLEO</name>
<feature type="compositionally biased region" description="Basic and acidic residues" evidence="1">
    <location>
        <begin position="320"/>
        <end position="333"/>
    </location>
</feature>
<dbReference type="SUPFAM" id="SSF58022">
    <property type="entry name" value="XRCC4, C-terminal oligomerization domain"/>
    <property type="match status" value="1"/>
</dbReference>
<gene>
    <name evidence="2" type="ORF">BDV96DRAFT_487682</name>
</gene>
<dbReference type="InterPro" id="IPR014751">
    <property type="entry name" value="XRCC4-like_C"/>
</dbReference>
<dbReference type="PANTHER" id="PTHR42067">
    <property type="entry name" value="YALI0C15378P"/>
    <property type="match status" value="1"/>
</dbReference>
<dbReference type="OrthoDB" id="8064436at2759"/>
<feature type="compositionally biased region" description="Acidic residues" evidence="1">
    <location>
        <begin position="292"/>
        <end position="301"/>
    </location>
</feature>
<feature type="compositionally biased region" description="Acidic residues" evidence="1">
    <location>
        <begin position="258"/>
        <end position="276"/>
    </location>
</feature>
<dbReference type="EMBL" id="ML977316">
    <property type="protein sequence ID" value="KAF2118928.1"/>
    <property type="molecule type" value="Genomic_DNA"/>
</dbReference>
<feature type="compositionally biased region" description="Acidic residues" evidence="1">
    <location>
        <begin position="357"/>
        <end position="369"/>
    </location>
</feature>
<protein>
    <submittedName>
        <fullName evidence="2">Uncharacterized protein</fullName>
    </submittedName>
</protein>
<evidence type="ECO:0000313" key="3">
    <source>
        <dbReference type="Proteomes" id="UP000799770"/>
    </source>
</evidence>
<dbReference type="AlphaFoldDB" id="A0A6A5ZKF6"/>
<feature type="compositionally biased region" description="Basic residues" evidence="1">
    <location>
        <begin position="237"/>
        <end position="250"/>
    </location>
</feature>
<accession>A0A6A5ZKF6</accession>
<keyword evidence="3" id="KW-1185">Reference proteome</keyword>
<dbReference type="Gene3D" id="1.20.5.370">
    <property type="match status" value="1"/>
</dbReference>
<proteinExistence type="predicted"/>
<feature type="region of interest" description="Disordered" evidence="1">
    <location>
        <begin position="214"/>
        <end position="369"/>
    </location>
</feature>
<dbReference type="PANTHER" id="PTHR42067:SF1">
    <property type="entry name" value="MITOTIC APPARATUS PROTEIN P62"/>
    <property type="match status" value="1"/>
</dbReference>
<sequence length="369" mass="40998">MGERHIIPVPAANDDGPVVVVEVKQTGSGPLDVRLVGCEGENPYVANIEHSNIGRLKHKFKGSNHEWEAILSHFLLQKQPERKHASALENVNLVYALKEKSLELSIRQNVQGIKARDPLDRVILGEISLPQDEEFEIDPFEWARISAEAHNSALEEVAKLKAKFESKQETIDKLNAQLEDFIKTKNETETAMLQQFMGLLNEKKRKIRDQQRLLAGAKVDEPRAKAVQASRAETKPRKAGPSRTSKRKAPAKQGVAELESDSDQMEIDESKEEEQQASDSDNAGAATPDRNTDDETEDEDEGPSRTALLINAKSSQAASQKEKVEEARVKPPTRELPFGRPGTRSKPATQSQPPPAPEDDDDETDDDEL</sequence>
<evidence type="ECO:0000256" key="1">
    <source>
        <dbReference type="SAM" id="MobiDB-lite"/>
    </source>
</evidence>
<dbReference type="Proteomes" id="UP000799770">
    <property type="component" value="Unassembled WGS sequence"/>
</dbReference>
<organism evidence="2 3">
    <name type="scientific">Lophiotrema nucula</name>
    <dbReference type="NCBI Taxonomy" id="690887"/>
    <lineage>
        <taxon>Eukaryota</taxon>
        <taxon>Fungi</taxon>
        <taxon>Dikarya</taxon>
        <taxon>Ascomycota</taxon>
        <taxon>Pezizomycotina</taxon>
        <taxon>Dothideomycetes</taxon>
        <taxon>Pleosporomycetidae</taxon>
        <taxon>Pleosporales</taxon>
        <taxon>Lophiotremataceae</taxon>
        <taxon>Lophiotrema</taxon>
    </lineage>
</organism>